<keyword evidence="2" id="KW-0121">Carboxypeptidase</keyword>
<reference evidence="20 21" key="1">
    <citation type="submission" date="2017-10" db="EMBL/GenBank/DDBJ databases">
        <title>Draft genome of Chryseomicrobium casticus sp. nov.</title>
        <authorList>
            <person name="Chakraborty R."/>
            <person name="Saha T."/>
        </authorList>
    </citation>
    <scope>NUCLEOTIDE SEQUENCE [LARGE SCALE GENOMIC DNA]</scope>
    <source>
        <strain evidence="20 21">ET03</strain>
    </source>
</reference>
<feature type="domain" description="Penicillin-binding protein transpeptidase" evidence="18">
    <location>
        <begin position="413"/>
        <end position="668"/>
    </location>
</feature>
<dbReference type="Proteomes" id="UP000228680">
    <property type="component" value="Unassembled WGS sequence"/>
</dbReference>
<evidence type="ECO:0000256" key="17">
    <source>
        <dbReference type="SAM" id="Phobius"/>
    </source>
</evidence>
<dbReference type="GO" id="GO:0071555">
    <property type="term" value="P:cell wall organization"/>
    <property type="evidence" value="ECO:0007669"/>
    <property type="project" value="UniProtKB-KW"/>
</dbReference>
<dbReference type="OrthoDB" id="9766909at2"/>
<feature type="transmembrane region" description="Helical" evidence="17">
    <location>
        <begin position="21"/>
        <end position="54"/>
    </location>
</feature>
<keyword evidence="4" id="KW-0328">Glycosyltransferase</keyword>
<keyword evidence="7" id="KW-0378">Hydrolase</keyword>
<keyword evidence="12" id="KW-0511">Multifunctional enzyme</keyword>
<feature type="domain" description="Glycosyl transferase family 51" evidence="19">
    <location>
        <begin position="87"/>
        <end position="274"/>
    </location>
</feature>
<dbReference type="Gene3D" id="2.60.40.10">
    <property type="entry name" value="Immunoglobulins"/>
    <property type="match status" value="1"/>
</dbReference>
<comment type="caution">
    <text evidence="20">The sequence shown here is derived from an EMBL/GenBank/DDBJ whole genome shotgun (WGS) entry which is preliminary data.</text>
</comment>
<dbReference type="GO" id="GO:0008360">
    <property type="term" value="P:regulation of cell shape"/>
    <property type="evidence" value="ECO:0007669"/>
    <property type="project" value="UniProtKB-KW"/>
</dbReference>
<keyword evidence="6 17" id="KW-0812">Transmembrane</keyword>
<dbReference type="EMBL" id="PCGR01000001">
    <property type="protein sequence ID" value="PJK17364.1"/>
    <property type="molecule type" value="Genomic_DNA"/>
</dbReference>
<dbReference type="SUPFAM" id="SSF53955">
    <property type="entry name" value="Lysozyme-like"/>
    <property type="match status" value="1"/>
</dbReference>
<evidence type="ECO:0000259" key="19">
    <source>
        <dbReference type="Pfam" id="PF00912"/>
    </source>
</evidence>
<dbReference type="Pfam" id="PF00905">
    <property type="entry name" value="Transpeptidase"/>
    <property type="match status" value="1"/>
</dbReference>
<proteinExistence type="predicted"/>
<dbReference type="Gene3D" id="1.10.3810.10">
    <property type="entry name" value="Biosynthetic peptidoglycan transglycosylase-like"/>
    <property type="match status" value="1"/>
</dbReference>
<evidence type="ECO:0000256" key="7">
    <source>
        <dbReference type="ARBA" id="ARBA00022801"/>
    </source>
</evidence>
<evidence type="ECO:0000256" key="11">
    <source>
        <dbReference type="ARBA" id="ARBA00023136"/>
    </source>
</evidence>
<keyword evidence="5 20" id="KW-0808">Transferase</keyword>
<evidence type="ECO:0000256" key="13">
    <source>
        <dbReference type="ARBA" id="ARBA00023316"/>
    </source>
</evidence>
<dbReference type="Pfam" id="PF00912">
    <property type="entry name" value="Transgly"/>
    <property type="match status" value="1"/>
</dbReference>
<keyword evidence="9" id="KW-0573">Peptidoglycan synthesis</keyword>
<dbReference type="InterPro" id="IPR012338">
    <property type="entry name" value="Beta-lactam/transpept-like"/>
</dbReference>
<dbReference type="InterPro" id="IPR023346">
    <property type="entry name" value="Lysozyme-like_dom_sf"/>
</dbReference>
<keyword evidence="3" id="KW-0645">Protease</keyword>
<evidence type="ECO:0000256" key="2">
    <source>
        <dbReference type="ARBA" id="ARBA00022645"/>
    </source>
</evidence>
<dbReference type="InterPro" id="IPR036950">
    <property type="entry name" value="PBP_transglycosylase"/>
</dbReference>
<evidence type="ECO:0000256" key="14">
    <source>
        <dbReference type="ARBA" id="ARBA00034000"/>
    </source>
</evidence>
<evidence type="ECO:0000256" key="9">
    <source>
        <dbReference type="ARBA" id="ARBA00022984"/>
    </source>
</evidence>
<evidence type="ECO:0000256" key="4">
    <source>
        <dbReference type="ARBA" id="ARBA00022676"/>
    </source>
</evidence>
<sequence length="979" mass="107215">MNWKERLDSWTRSKWAKALRITGSVFWNLALILLIVFVVLGAFGASVGAGYFAALVKDEPLRSPEQMRNAVFTYEETSEIYFKDNNYFGKMRTDLERTETKLDAVSDNVLNAVFATEDEYFEVHDGIVPKAIFRGLLQDITNADTQTGGSTLTQQIIKNQILTNEVSYSRKAKEILLAMRLEEYMDKEEILEAYLNIIPYGRNSSGRNIAGIETAAQGIFGVEAKDLNLAQSAYIAGIPQAPYRYTPFTSKGELKDAEGLAPGIDRMKTVLFRMKETGYITEAEYQEALAYDITKDFKPREASTYEDLPWLTIEVEERVTTIMAKVLAERDGLDPKRIDGDSSLRNEYRQLARQEIATGGYRIHTTIDEKLMRKMEEIKSNYDMYGYTRVKEVKNSETGEIEKVEEPVQVGGMLLENQTGRILAFMGGRDHNIEALNHSTQAYRSPGSTFKPLMVYAPAIEYGVAGAGTPVVDVEFSFTDASNSGWSPENYNPDQEKGIISLRSALTTSQNLTAIRLYDTIRERKPVEFLHKMGFDSVEDNENSNLSLSIGGTSKGVTIEDNTNAFAMFANNGSFVDAYLIEKIEDVDGNIVYEHKSEPVQVFSPATAYIMNDIMRDVFDEGTATVANSRLKFSSDIAGKTGTTQDHKDAWLIGYNPNVTLSVWLGYDNYNFKAGDNTLFYMNNTYGHPSVRSNTLWSNLMNGMYDVNPELIAAPNKTFQRPEGVVERSFCGISGLAPSSACSNAGLVKSDLFNAATFLPTKPDDSLVSSSYVTINGNRYRALDSTPSEFVVKGGFGVSESFIERMLGRFGGNASKLFPENSGFASNVVSEDVFNADGAAPSGVSAAVANSVMTWTNSGSADVVGYYIYQGDTRIAAIPQASENRYVLSGYGDYSVRAVDITGKISAPSNVISRERPEPKPEPKPPASGGGNSGGNNSGGGNGGGNSGGGDTGGGDEEEPTDPVEPTDPTDPGTDDGEE</sequence>
<keyword evidence="1" id="KW-1003">Cell membrane</keyword>
<dbReference type="Gene3D" id="3.90.1310.40">
    <property type="match status" value="1"/>
</dbReference>
<dbReference type="RefSeq" id="WP_100352243.1">
    <property type="nucleotide sequence ID" value="NZ_PCGR01000001.1"/>
</dbReference>
<evidence type="ECO:0000256" key="8">
    <source>
        <dbReference type="ARBA" id="ARBA00022960"/>
    </source>
</evidence>
<dbReference type="InterPro" id="IPR050396">
    <property type="entry name" value="Glycosyltr_51/Transpeptidase"/>
</dbReference>
<dbReference type="GO" id="GO:0008955">
    <property type="term" value="F:peptidoglycan glycosyltransferase activity"/>
    <property type="evidence" value="ECO:0007669"/>
    <property type="project" value="UniProtKB-EC"/>
</dbReference>
<protein>
    <submittedName>
        <fullName evidence="20">Peptidoglycan glycosyltransferase</fullName>
    </submittedName>
</protein>
<dbReference type="PANTHER" id="PTHR32282:SF32">
    <property type="entry name" value="PENICILLIN-BINDING PROTEIN 2A"/>
    <property type="match status" value="1"/>
</dbReference>
<keyword evidence="13" id="KW-0961">Cell wall biogenesis/degradation</keyword>
<organism evidence="20 21">
    <name type="scientific">Chryseomicrobium excrementi</name>
    <dbReference type="NCBI Taxonomy" id="2041346"/>
    <lineage>
        <taxon>Bacteria</taxon>
        <taxon>Bacillati</taxon>
        <taxon>Bacillota</taxon>
        <taxon>Bacilli</taxon>
        <taxon>Bacillales</taxon>
        <taxon>Caryophanaceae</taxon>
        <taxon>Chryseomicrobium</taxon>
    </lineage>
</organism>
<evidence type="ECO:0000256" key="12">
    <source>
        <dbReference type="ARBA" id="ARBA00023268"/>
    </source>
</evidence>
<evidence type="ECO:0000313" key="20">
    <source>
        <dbReference type="EMBL" id="PJK17364.1"/>
    </source>
</evidence>
<keyword evidence="10 17" id="KW-1133">Transmembrane helix</keyword>
<dbReference type="SUPFAM" id="SSF56601">
    <property type="entry name" value="beta-lactamase/transpeptidase-like"/>
    <property type="match status" value="1"/>
</dbReference>
<name>A0A2M9F1N2_9BACL</name>
<evidence type="ECO:0000256" key="15">
    <source>
        <dbReference type="ARBA" id="ARBA00049902"/>
    </source>
</evidence>
<dbReference type="GO" id="GO:0009252">
    <property type="term" value="P:peptidoglycan biosynthetic process"/>
    <property type="evidence" value="ECO:0007669"/>
    <property type="project" value="UniProtKB-KW"/>
</dbReference>
<dbReference type="GO" id="GO:0006508">
    <property type="term" value="P:proteolysis"/>
    <property type="evidence" value="ECO:0007669"/>
    <property type="project" value="UniProtKB-KW"/>
</dbReference>
<evidence type="ECO:0000256" key="6">
    <source>
        <dbReference type="ARBA" id="ARBA00022692"/>
    </source>
</evidence>
<keyword evidence="11 17" id="KW-0472">Membrane</keyword>
<dbReference type="Gene3D" id="3.40.710.10">
    <property type="entry name" value="DD-peptidase/beta-lactamase superfamily"/>
    <property type="match status" value="1"/>
</dbReference>
<evidence type="ECO:0000256" key="5">
    <source>
        <dbReference type="ARBA" id="ARBA00022679"/>
    </source>
</evidence>
<dbReference type="PANTHER" id="PTHR32282">
    <property type="entry name" value="BINDING PROTEIN TRANSPEPTIDASE, PUTATIVE-RELATED"/>
    <property type="match status" value="1"/>
</dbReference>
<accession>A0A2M9F1N2</accession>
<comment type="catalytic activity">
    <reaction evidence="14">
        <text>Preferential cleavage: (Ac)2-L-Lys-D-Ala-|-D-Ala. Also transpeptidation of peptidyl-alanyl moieties that are N-acyl substituents of D-alanine.</text>
        <dbReference type="EC" id="3.4.16.4"/>
    </reaction>
</comment>
<feature type="region of interest" description="Disordered" evidence="16">
    <location>
        <begin position="908"/>
        <end position="979"/>
    </location>
</feature>
<dbReference type="InterPro" id="IPR013783">
    <property type="entry name" value="Ig-like_fold"/>
</dbReference>
<comment type="catalytic activity">
    <reaction evidence="15">
        <text>[GlcNAc-(1-&gt;4)-Mur2Ac(oyl-L-Ala-gamma-D-Glu-L-Lys-D-Ala-D-Ala)](n)-di-trans,octa-cis-undecaprenyl diphosphate + beta-D-GlcNAc-(1-&gt;4)-Mur2Ac(oyl-L-Ala-gamma-D-Glu-L-Lys-D-Ala-D-Ala)-di-trans,octa-cis-undecaprenyl diphosphate = [GlcNAc-(1-&gt;4)-Mur2Ac(oyl-L-Ala-gamma-D-Glu-L-Lys-D-Ala-D-Ala)](n+1)-di-trans,octa-cis-undecaprenyl diphosphate + di-trans,octa-cis-undecaprenyl diphosphate + H(+)</text>
        <dbReference type="Rhea" id="RHEA:23708"/>
        <dbReference type="Rhea" id="RHEA-COMP:9602"/>
        <dbReference type="Rhea" id="RHEA-COMP:9603"/>
        <dbReference type="ChEBI" id="CHEBI:15378"/>
        <dbReference type="ChEBI" id="CHEBI:58405"/>
        <dbReference type="ChEBI" id="CHEBI:60033"/>
        <dbReference type="ChEBI" id="CHEBI:78435"/>
        <dbReference type="EC" id="2.4.99.28"/>
    </reaction>
</comment>
<evidence type="ECO:0000256" key="1">
    <source>
        <dbReference type="ARBA" id="ARBA00022475"/>
    </source>
</evidence>
<evidence type="ECO:0000259" key="18">
    <source>
        <dbReference type="Pfam" id="PF00905"/>
    </source>
</evidence>
<feature type="compositionally biased region" description="Basic and acidic residues" evidence="16">
    <location>
        <begin position="913"/>
        <end position="923"/>
    </location>
</feature>
<keyword evidence="8" id="KW-0133">Cell shape</keyword>
<dbReference type="GO" id="GO:0030288">
    <property type="term" value="C:outer membrane-bounded periplasmic space"/>
    <property type="evidence" value="ECO:0007669"/>
    <property type="project" value="TreeGrafter"/>
</dbReference>
<dbReference type="GO" id="GO:0009002">
    <property type="term" value="F:serine-type D-Ala-D-Ala carboxypeptidase activity"/>
    <property type="evidence" value="ECO:0007669"/>
    <property type="project" value="UniProtKB-EC"/>
</dbReference>
<dbReference type="InterPro" id="IPR001264">
    <property type="entry name" value="Glyco_trans_51"/>
</dbReference>
<feature type="compositionally biased region" description="Gly residues" evidence="16">
    <location>
        <begin position="928"/>
        <end position="953"/>
    </location>
</feature>
<dbReference type="InterPro" id="IPR001460">
    <property type="entry name" value="PCN-bd_Tpept"/>
</dbReference>
<evidence type="ECO:0000256" key="3">
    <source>
        <dbReference type="ARBA" id="ARBA00022670"/>
    </source>
</evidence>
<evidence type="ECO:0000313" key="21">
    <source>
        <dbReference type="Proteomes" id="UP000228680"/>
    </source>
</evidence>
<evidence type="ECO:0000256" key="10">
    <source>
        <dbReference type="ARBA" id="ARBA00022989"/>
    </source>
</evidence>
<keyword evidence="21" id="KW-1185">Reference proteome</keyword>
<dbReference type="GO" id="GO:0008658">
    <property type="term" value="F:penicillin binding"/>
    <property type="evidence" value="ECO:0007669"/>
    <property type="project" value="InterPro"/>
</dbReference>
<evidence type="ECO:0000256" key="16">
    <source>
        <dbReference type="SAM" id="MobiDB-lite"/>
    </source>
</evidence>
<dbReference type="AlphaFoldDB" id="A0A2M9F1N2"/>
<gene>
    <name evidence="20" type="ORF">CQS04_00330</name>
</gene>